<dbReference type="RefSeq" id="WP_100534958.1">
    <property type="nucleotide sequence ID" value="NZ_CBDBYO010000005.1"/>
</dbReference>
<dbReference type="EMBL" id="PHRG01000003">
    <property type="protein sequence ID" value="PJO75292.1"/>
    <property type="molecule type" value="Genomic_DNA"/>
</dbReference>
<dbReference type="Proteomes" id="UP000243446">
    <property type="component" value="Unassembled WGS sequence"/>
</dbReference>
<sequence>MSKAFIGLGAKTTHGGIVVESEPSFIMKGIAVHLNGMTHYCPKCQTMVTAISSDLSITVKGRAMLIAGDKTSCGATFLAMQHLTVSQK</sequence>
<protein>
    <recommendedName>
        <fullName evidence="3">PAAR domain-containing protein</fullName>
    </recommendedName>
</protein>
<dbReference type="InterPro" id="IPR008727">
    <property type="entry name" value="PAAR_motif"/>
</dbReference>
<evidence type="ECO:0000313" key="1">
    <source>
        <dbReference type="EMBL" id="PJO75292.1"/>
    </source>
</evidence>
<comment type="caution">
    <text evidence="1">The sequence shown here is derived from an EMBL/GenBank/DDBJ whole genome shotgun (WGS) entry which is preliminary data.</text>
</comment>
<dbReference type="AlphaFoldDB" id="A0A2H9YRL4"/>
<dbReference type="GeneID" id="97178048"/>
<dbReference type="Pfam" id="PF05488">
    <property type="entry name" value="PAAR_motif"/>
    <property type="match status" value="1"/>
</dbReference>
<organism evidence="1 2">
    <name type="scientific">Acinetobacter pseudolwoffii</name>
    <dbReference type="NCBI Taxonomy" id="2053287"/>
    <lineage>
        <taxon>Bacteria</taxon>
        <taxon>Pseudomonadati</taxon>
        <taxon>Pseudomonadota</taxon>
        <taxon>Gammaproteobacteria</taxon>
        <taxon>Moraxellales</taxon>
        <taxon>Moraxellaceae</taxon>
        <taxon>Acinetobacter</taxon>
    </lineage>
</organism>
<proteinExistence type="predicted"/>
<gene>
    <name evidence="1" type="ORF">CWI32_07085</name>
</gene>
<accession>A0A2H9YRL4</accession>
<reference evidence="1 2" key="1">
    <citation type="submission" date="2017-11" db="EMBL/GenBank/DDBJ databases">
        <title>Revising the taxonomy of the Acinetobacter lwoffii group: the description of Acinetobacter pseudolwoffii sp. nov. and emended description of Acinetobacter lwoffii.</title>
        <authorList>
            <person name="Nemec A."/>
            <person name="Radolfova-Krizova L."/>
        </authorList>
    </citation>
    <scope>NUCLEOTIDE SEQUENCE [LARGE SCALE GENOMIC DNA]</scope>
    <source>
        <strain evidence="1 2">ANC 5044</strain>
    </source>
</reference>
<name>A0A2H9YRL4_9GAMM</name>
<dbReference type="CDD" id="cd14744">
    <property type="entry name" value="PAAR_CT_2"/>
    <property type="match status" value="1"/>
</dbReference>
<dbReference type="Gene3D" id="2.60.200.60">
    <property type="match status" value="1"/>
</dbReference>
<evidence type="ECO:0008006" key="3">
    <source>
        <dbReference type="Google" id="ProtNLM"/>
    </source>
</evidence>
<evidence type="ECO:0000313" key="2">
    <source>
        <dbReference type="Proteomes" id="UP000243446"/>
    </source>
</evidence>